<proteinExistence type="predicted"/>
<name>A0A6A6RXS1_9PLEO</name>
<feature type="compositionally biased region" description="Basic and acidic residues" evidence="1">
    <location>
        <begin position="130"/>
        <end position="146"/>
    </location>
</feature>
<feature type="compositionally biased region" description="Low complexity" evidence="1">
    <location>
        <begin position="251"/>
        <end position="276"/>
    </location>
</feature>
<keyword evidence="5" id="KW-1185">Reference proteome</keyword>
<keyword evidence="2" id="KW-1133">Transmembrane helix</keyword>
<feature type="compositionally biased region" description="Basic and acidic residues" evidence="1">
    <location>
        <begin position="238"/>
        <end position="249"/>
    </location>
</feature>
<dbReference type="Pfam" id="PF20237">
    <property type="entry name" value="DUF6594"/>
    <property type="match status" value="1"/>
</dbReference>
<reference evidence="4" key="1">
    <citation type="journal article" date="2020" name="Stud. Mycol.">
        <title>101 Dothideomycetes genomes: a test case for predicting lifestyles and emergence of pathogens.</title>
        <authorList>
            <person name="Haridas S."/>
            <person name="Albert R."/>
            <person name="Binder M."/>
            <person name="Bloem J."/>
            <person name="Labutti K."/>
            <person name="Salamov A."/>
            <person name="Andreopoulos B."/>
            <person name="Baker S."/>
            <person name="Barry K."/>
            <person name="Bills G."/>
            <person name="Bluhm B."/>
            <person name="Cannon C."/>
            <person name="Castanera R."/>
            <person name="Culley D."/>
            <person name="Daum C."/>
            <person name="Ezra D."/>
            <person name="Gonzalez J."/>
            <person name="Henrissat B."/>
            <person name="Kuo A."/>
            <person name="Liang C."/>
            <person name="Lipzen A."/>
            <person name="Lutzoni F."/>
            <person name="Magnuson J."/>
            <person name="Mondo S."/>
            <person name="Nolan M."/>
            <person name="Ohm R."/>
            <person name="Pangilinan J."/>
            <person name="Park H.-J."/>
            <person name="Ramirez L."/>
            <person name="Alfaro M."/>
            <person name="Sun H."/>
            <person name="Tritt A."/>
            <person name="Yoshinaga Y."/>
            <person name="Zwiers L.-H."/>
            <person name="Turgeon B."/>
            <person name="Goodwin S."/>
            <person name="Spatafora J."/>
            <person name="Crous P."/>
            <person name="Grigoriev I."/>
        </authorList>
    </citation>
    <scope>NUCLEOTIDE SEQUENCE</scope>
    <source>
        <strain evidence="4">CBS 473.64</strain>
    </source>
</reference>
<dbReference type="PANTHER" id="PTHR34502">
    <property type="entry name" value="DUF6594 DOMAIN-CONTAINING PROTEIN-RELATED"/>
    <property type="match status" value="1"/>
</dbReference>
<feature type="region of interest" description="Disordered" evidence="1">
    <location>
        <begin position="1"/>
        <end position="169"/>
    </location>
</feature>
<feature type="domain" description="DUF6594" evidence="3">
    <location>
        <begin position="521"/>
        <end position="682"/>
    </location>
</feature>
<feature type="compositionally biased region" description="Basic residues" evidence="1">
    <location>
        <begin position="1"/>
        <end position="12"/>
    </location>
</feature>
<evidence type="ECO:0000313" key="5">
    <source>
        <dbReference type="Proteomes" id="UP000799753"/>
    </source>
</evidence>
<dbReference type="OrthoDB" id="5416037at2759"/>
<evidence type="ECO:0000256" key="2">
    <source>
        <dbReference type="SAM" id="Phobius"/>
    </source>
</evidence>
<feature type="compositionally biased region" description="Basic residues" evidence="1">
    <location>
        <begin position="69"/>
        <end position="80"/>
    </location>
</feature>
<protein>
    <recommendedName>
        <fullName evidence="3">DUF6594 domain-containing protein</fullName>
    </recommendedName>
</protein>
<feature type="compositionally biased region" description="Polar residues" evidence="1">
    <location>
        <begin position="285"/>
        <end position="294"/>
    </location>
</feature>
<feature type="compositionally biased region" description="Polar residues" evidence="1">
    <location>
        <begin position="326"/>
        <end position="336"/>
    </location>
</feature>
<dbReference type="InterPro" id="IPR046529">
    <property type="entry name" value="DUF6594"/>
</dbReference>
<evidence type="ECO:0000256" key="1">
    <source>
        <dbReference type="SAM" id="MobiDB-lite"/>
    </source>
</evidence>
<sequence>MTDHRASKRHRSPFSEASSDHHEGDFDVVAQPVPNVLRRRPVRDRTVSDETSHYPSSPWSDNKGDPRKTKTGRATPRKAPKTALRNAASPEYPPAVQEKHSGSFLPKLSRILEGKESKTIRRRKGSTAGSREDDTAHGQYREDATLTRRSVRQKHGSLQRRVEGLIDLPNPSLVSVLSGFTQLSGVSSDSTSTITQQSYDKSRAVDRKPPKERNSLQTKRTMEDVTKMDDQQANVFRYMDHGLKPEHSRPSTAFSASSASSTDTGSSSDGEDGNSSLADEHSVESPMTSPSSMRKPSYAEPHEDDEDDSDNGDDGNDGDDAHISAQEATPNVAHQPSVSDDVEDNEEDGAEEDEDEDQSSEEEYDDEEAPVTTEKVEHGHQMDLERVPPPAFPSPTSRHSDRHSRRLRRQEQALSDHVLQSPQPHRDFQFVGGPSPHPNHAMPLYSPYMQSDASPASLHATAHAPLPHAPPHPHMVYQSPPHMPPVPYSPGSEGYYAMVTRPPQYQTHPTGPESRNTMIGYELLAGKLSEGSKSTGHGPGEESVIPMYRKFENLNHRVLLHIQDEIGEMEEELRYLDECIAQYAPRDEVGRVQPASRRGETRYGNELHHRRTELLGRIYLKLGQYNSALSSYSTMLKDMSPADTEDILAYRTWMEKRTPIDFTESRFLERKDDLLAFSRRRSASPVGGVPSHQSAAIWLPMILVMPLMAYAIVPGLLGRLFILCSIGAAIMKLLTSTKGVEKLMTAREWAACFSAYFGLMALLAVLAH</sequence>
<evidence type="ECO:0000313" key="4">
    <source>
        <dbReference type="EMBL" id="KAF2639927.1"/>
    </source>
</evidence>
<feature type="transmembrane region" description="Helical" evidence="2">
    <location>
        <begin position="748"/>
        <end position="767"/>
    </location>
</feature>
<dbReference type="PANTHER" id="PTHR34502:SF6">
    <property type="entry name" value="DUF6594 DOMAIN-CONTAINING PROTEIN"/>
    <property type="match status" value="1"/>
</dbReference>
<feature type="compositionally biased region" description="Basic and acidic residues" evidence="1">
    <location>
        <begin position="200"/>
        <end position="230"/>
    </location>
</feature>
<dbReference type="Proteomes" id="UP000799753">
    <property type="component" value="Unassembled WGS sequence"/>
</dbReference>
<keyword evidence="2" id="KW-0472">Membrane</keyword>
<feature type="compositionally biased region" description="Acidic residues" evidence="1">
    <location>
        <begin position="340"/>
        <end position="369"/>
    </location>
</feature>
<feature type="compositionally biased region" description="Basic and acidic residues" evidence="1">
    <location>
        <begin position="110"/>
        <end position="119"/>
    </location>
</feature>
<feature type="compositionally biased region" description="Basic and acidic residues" evidence="1">
    <location>
        <begin position="43"/>
        <end position="52"/>
    </location>
</feature>
<gene>
    <name evidence="4" type="ORF">P280DRAFT_22690</name>
</gene>
<feature type="compositionally biased region" description="Basic and acidic residues" evidence="1">
    <location>
        <begin position="374"/>
        <end position="386"/>
    </location>
</feature>
<dbReference type="EMBL" id="MU006785">
    <property type="protein sequence ID" value="KAF2639927.1"/>
    <property type="molecule type" value="Genomic_DNA"/>
</dbReference>
<organism evidence="4 5">
    <name type="scientific">Massarina eburnea CBS 473.64</name>
    <dbReference type="NCBI Taxonomy" id="1395130"/>
    <lineage>
        <taxon>Eukaryota</taxon>
        <taxon>Fungi</taxon>
        <taxon>Dikarya</taxon>
        <taxon>Ascomycota</taxon>
        <taxon>Pezizomycotina</taxon>
        <taxon>Dothideomycetes</taxon>
        <taxon>Pleosporomycetidae</taxon>
        <taxon>Pleosporales</taxon>
        <taxon>Massarineae</taxon>
        <taxon>Massarinaceae</taxon>
        <taxon>Massarina</taxon>
    </lineage>
</organism>
<feature type="region of interest" description="Disordered" evidence="1">
    <location>
        <begin position="184"/>
        <end position="428"/>
    </location>
</feature>
<feature type="compositionally biased region" description="Acidic residues" evidence="1">
    <location>
        <begin position="302"/>
        <end position="318"/>
    </location>
</feature>
<accession>A0A6A6RXS1</accession>
<feature type="compositionally biased region" description="Basic residues" evidence="1">
    <location>
        <begin position="149"/>
        <end position="158"/>
    </location>
</feature>
<dbReference type="AlphaFoldDB" id="A0A6A6RXS1"/>
<feature type="compositionally biased region" description="Low complexity" evidence="1">
    <location>
        <begin position="187"/>
        <end position="198"/>
    </location>
</feature>
<evidence type="ECO:0000259" key="3">
    <source>
        <dbReference type="Pfam" id="PF20237"/>
    </source>
</evidence>
<keyword evidence="2" id="KW-0812">Transmembrane</keyword>